<evidence type="ECO:0000313" key="3">
    <source>
        <dbReference type="Proteomes" id="UP000235371"/>
    </source>
</evidence>
<dbReference type="GeneID" id="36580144"/>
<keyword evidence="3" id="KW-1185">Reference proteome</keyword>
<feature type="compositionally biased region" description="Low complexity" evidence="1">
    <location>
        <begin position="146"/>
        <end position="162"/>
    </location>
</feature>
<organism evidence="2 3">
    <name type="scientific">Hyaloscypha bicolor E</name>
    <dbReference type="NCBI Taxonomy" id="1095630"/>
    <lineage>
        <taxon>Eukaryota</taxon>
        <taxon>Fungi</taxon>
        <taxon>Dikarya</taxon>
        <taxon>Ascomycota</taxon>
        <taxon>Pezizomycotina</taxon>
        <taxon>Leotiomycetes</taxon>
        <taxon>Helotiales</taxon>
        <taxon>Hyaloscyphaceae</taxon>
        <taxon>Hyaloscypha</taxon>
        <taxon>Hyaloscypha bicolor</taxon>
    </lineage>
</organism>
<evidence type="ECO:0000313" key="2">
    <source>
        <dbReference type="EMBL" id="PMD56759.1"/>
    </source>
</evidence>
<proteinExistence type="predicted"/>
<dbReference type="InParanoid" id="A0A2J6T173"/>
<dbReference type="RefSeq" id="XP_024733663.1">
    <property type="nucleotide sequence ID" value="XM_024872063.1"/>
</dbReference>
<reference evidence="2 3" key="1">
    <citation type="submission" date="2016-04" db="EMBL/GenBank/DDBJ databases">
        <title>A degradative enzymes factory behind the ericoid mycorrhizal symbiosis.</title>
        <authorList>
            <consortium name="DOE Joint Genome Institute"/>
            <person name="Martino E."/>
            <person name="Morin E."/>
            <person name="Grelet G."/>
            <person name="Kuo A."/>
            <person name="Kohler A."/>
            <person name="Daghino S."/>
            <person name="Barry K."/>
            <person name="Choi C."/>
            <person name="Cichocki N."/>
            <person name="Clum A."/>
            <person name="Copeland A."/>
            <person name="Hainaut M."/>
            <person name="Haridas S."/>
            <person name="Labutti K."/>
            <person name="Lindquist E."/>
            <person name="Lipzen A."/>
            <person name="Khouja H.-R."/>
            <person name="Murat C."/>
            <person name="Ohm R."/>
            <person name="Olson A."/>
            <person name="Spatafora J."/>
            <person name="Veneault-Fourrey C."/>
            <person name="Henrissat B."/>
            <person name="Grigoriev I."/>
            <person name="Martin F."/>
            <person name="Perotto S."/>
        </authorList>
    </citation>
    <scope>NUCLEOTIDE SEQUENCE [LARGE SCALE GENOMIC DNA]</scope>
    <source>
        <strain evidence="2 3">E</strain>
    </source>
</reference>
<name>A0A2J6T173_9HELO</name>
<feature type="region of interest" description="Disordered" evidence="1">
    <location>
        <begin position="1"/>
        <end position="53"/>
    </location>
</feature>
<dbReference type="Proteomes" id="UP000235371">
    <property type="component" value="Unassembled WGS sequence"/>
</dbReference>
<dbReference type="AlphaFoldDB" id="A0A2J6T173"/>
<dbReference type="EMBL" id="KZ613847">
    <property type="protein sequence ID" value="PMD56759.1"/>
    <property type="molecule type" value="Genomic_DNA"/>
</dbReference>
<accession>A0A2J6T173</accession>
<protein>
    <submittedName>
        <fullName evidence="2">Uncharacterized protein</fullName>
    </submittedName>
</protein>
<sequence>MEHPVAGYSSHRQDHKKTAFVHGGTSLRLSDSDKGGSSVLEAHPGSPVEITGRRPFLPMSATAQRLYHGSDEELLKFERTKLGKIEEGVTKDGVAAKGISSVGNRGANSENDSAKLPAKRMQVAGPQPFYIPAKVPEDEEIPEVPTPTVSTVPPVSTPGSVTGDDKSIVDTSLESTAMDFDFETDNGVWISAHPIAHESRASLSTTTTAPSTLMDDRYSQYSHAALTLDTSVASSAVSMMSSTGSIQSASTATSSDIYGWEEELDRKVSLESGNWGYVHRIPQGGRMVVGPRGRGGVQDYRSGVPDRKRKSLLYRVLNLSGSRKASVEDVSISGAICPQNDCPTTSA</sequence>
<dbReference type="OrthoDB" id="10266999at2759"/>
<feature type="region of interest" description="Disordered" evidence="1">
    <location>
        <begin position="143"/>
        <end position="166"/>
    </location>
</feature>
<gene>
    <name evidence="2" type="ORF">K444DRAFT_34567</name>
</gene>
<evidence type="ECO:0000256" key="1">
    <source>
        <dbReference type="SAM" id="MobiDB-lite"/>
    </source>
</evidence>